<dbReference type="PANTHER" id="PTHR46033:SF8">
    <property type="entry name" value="PROTEIN MAINTENANCE OF MERISTEMS-LIKE"/>
    <property type="match status" value="1"/>
</dbReference>
<dbReference type="InterPro" id="IPR019557">
    <property type="entry name" value="AminoTfrase-like_pln_mobile"/>
</dbReference>
<dbReference type="InterPro" id="IPR044824">
    <property type="entry name" value="MAIN-like"/>
</dbReference>
<evidence type="ECO:0000313" key="2">
    <source>
        <dbReference type="EMBL" id="KAH1063876.1"/>
    </source>
</evidence>
<dbReference type="AlphaFoldDB" id="A0A9D3ZRI4"/>
<protein>
    <recommendedName>
        <fullName evidence="1">Aminotransferase-like plant mobile domain-containing protein</fullName>
    </recommendedName>
</protein>
<dbReference type="PANTHER" id="PTHR46033">
    <property type="entry name" value="PROTEIN MAIN-LIKE 2"/>
    <property type="match status" value="1"/>
</dbReference>
<dbReference type="GO" id="GO:0010073">
    <property type="term" value="P:meristem maintenance"/>
    <property type="evidence" value="ECO:0007669"/>
    <property type="project" value="InterPro"/>
</dbReference>
<evidence type="ECO:0000313" key="3">
    <source>
        <dbReference type="Proteomes" id="UP000828251"/>
    </source>
</evidence>
<reference evidence="2 3" key="1">
    <citation type="journal article" date="2021" name="Plant Biotechnol. J.">
        <title>Multi-omics assisted identification of the key and species-specific regulatory components of drought-tolerant mechanisms in Gossypium stocksii.</title>
        <authorList>
            <person name="Yu D."/>
            <person name="Ke L."/>
            <person name="Zhang D."/>
            <person name="Wu Y."/>
            <person name="Sun Y."/>
            <person name="Mei J."/>
            <person name="Sun J."/>
            <person name="Sun Y."/>
        </authorList>
    </citation>
    <scope>NUCLEOTIDE SEQUENCE [LARGE SCALE GENOMIC DNA]</scope>
    <source>
        <strain evidence="3">cv. E1</strain>
        <tissue evidence="2">Leaf</tissue>
    </source>
</reference>
<accession>A0A9D3ZRI4</accession>
<dbReference type="EMBL" id="JAIQCV010000009">
    <property type="protein sequence ID" value="KAH1063876.1"/>
    <property type="molecule type" value="Genomic_DNA"/>
</dbReference>
<name>A0A9D3ZRI4_9ROSI</name>
<organism evidence="2 3">
    <name type="scientific">Gossypium stocksii</name>
    <dbReference type="NCBI Taxonomy" id="47602"/>
    <lineage>
        <taxon>Eukaryota</taxon>
        <taxon>Viridiplantae</taxon>
        <taxon>Streptophyta</taxon>
        <taxon>Embryophyta</taxon>
        <taxon>Tracheophyta</taxon>
        <taxon>Spermatophyta</taxon>
        <taxon>Magnoliopsida</taxon>
        <taxon>eudicotyledons</taxon>
        <taxon>Gunneridae</taxon>
        <taxon>Pentapetalae</taxon>
        <taxon>rosids</taxon>
        <taxon>malvids</taxon>
        <taxon>Malvales</taxon>
        <taxon>Malvaceae</taxon>
        <taxon>Malvoideae</taxon>
        <taxon>Gossypium</taxon>
    </lineage>
</organism>
<dbReference type="OrthoDB" id="1937804at2759"/>
<dbReference type="Proteomes" id="UP000828251">
    <property type="component" value="Unassembled WGS sequence"/>
</dbReference>
<feature type="non-terminal residue" evidence="2">
    <location>
        <position position="1"/>
    </location>
</feature>
<feature type="domain" description="Aminotransferase-like plant mobile" evidence="1">
    <location>
        <begin position="17"/>
        <end position="62"/>
    </location>
</feature>
<gene>
    <name evidence="2" type="ORF">J1N35_028863</name>
</gene>
<evidence type="ECO:0000259" key="1">
    <source>
        <dbReference type="Pfam" id="PF10536"/>
    </source>
</evidence>
<keyword evidence="3" id="KW-1185">Reference proteome</keyword>
<comment type="caution">
    <text evidence="2">The sequence shown here is derived from an EMBL/GenBank/DDBJ whole genome shotgun (WGS) entry which is preliminary data.</text>
</comment>
<sequence>GLIVEISGYFQDVGFLYASRMLGGCKLDPTLISALVESWRPETHTFHLPCGECIITLKDVAL</sequence>
<dbReference type="Pfam" id="PF10536">
    <property type="entry name" value="PMD"/>
    <property type="match status" value="1"/>
</dbReference>
<proteinExistence type="predicted"/>